<dbReference type="HOGENOM" id="CLU_964566_0_0_1"/>
<evidence type="ECO:0000256" key="1">
    <source>
        <dbReference type="SAM" id="MobiDB-lite"/>
    </source>
</evidence>
<dbReference type="Proteomes" id="UP000011087">
    <property type="component" value="Unassembled WGS sequence"/>
</dbReference>
<protein>
    <recommendedName>
        <fullName evidence="5">Mediator of RNA polymerase II transcription subunit 25</fullName>
    </recommendedName>
</protein>
<reference evidence="2 4" key="1">
    <citation type="journal article" date="2012" name="Nature">
        <title>Algal genomes reveal evolutionary mosaicism and the fate of nucleomorphs.</title>
        <authorList>
            <consortium name="DOE Joint Genome Institute"/>
            <person name="Curtis B.A."/>
            <person name="Tanifuji G."/>
            <person name="Burki F."/>
            <person name="Gruber A."/>
            <person name="Irimia M."/>
            <person name="Maruyama S."/>
            <person name="Arias M.C."/>
            <person name="Ball S.G."/>
            <person name="Gile G.H."/>
            <person name="Hirakawa Y."/>
            <person name="Hopkins J.F."/>
            <person name="Kuo A."/>
            <person name="Rensing S.A."/>
            <person name="Schmutz J."/>
            <person name="Symeonidi A."/>
            <person name="Elias M."/>
            <person name="Eveleigh R.J."/>
            <person name="Herman E.K."/>
            <person name="Klute M.J."/>
            <person name="Nakayama T."/>
            <person name="Obornik M."/>
            <person name="Reyes-Prieto A."/>
            <person name="Armbrust E.V."/>
            <person name="Aves S.J."/>
            <person name="Beiko R.G."/>
            <person name="Coutinho P."/>
            <person name="Dacks J.B."/>
            <person name="Durnford D.G."/>
            <person name="Fast N.M."/>
            <person name="Green B.R."/>
            <person name="Grisdale C.J."/>
            <person name="Hempel F."/>
            <person name="Henrissat B."/>
            <person name="Hoppner M.P."/>
            <person name="Ishida K."/>
            <person name="Kim E."/>
            <person name="Koreny L."/>
            <person name="Kroth P.G."/>
            <person name="Liu Y."/>
            <person name="Malik S.B."/>
            <person name="Maier U.G."/>
            <person name="McRose D."/>
            <person name="Mock T."/>
            <person name="Neilson J.A."/>
            <person name="Onodera N.T."/>
            <person name="Poole A.M."/>
            <person name="Pritham E.J."/>
            <person name="Richards T.A."/>
            <person name="Rocap G."/>
            <person name="Roy S.W."/>
            <person name="Sarai C."/>
            <person name="Schaack S."/>
            <person name="Shirato S."/>
            <person name="Slamovits C.H."/>
            <person name="Spencer D.F."/>
            <person name="Suzuki S."/>
            <person name="Worden A.Z."/>
            <person name="Zauner S."/>
            <person name="Barry K."/>
            <person name="Bell C."/>
            <person name="Bharti A.K."/>
            <person name="Crow J.A."/>
            <person name="Grimwood J."/>
            <person name="Kramer R."/>
            <person name="Lindquist E."/>
            <person name="Lucas S."/>
            <person name="Salamov A."/>
            <person name="McFadden G.I."/>
            <person name="Lane C.E."/>
            <person name="Keeling P.J."/>
            <person name="Gray M.W."/>
            <person name="Grigoriev I.V."/>
            <person name="Archibald J.M."/>
        </authorList>
    </citation>
    <scope>NUCLEOTIDE SEQUENCE</scope>
    <source>
        <strain evidence="2 4">CCMP2712</strain>
    </source>
</reference>
<dbReference type="RefSeq" id="XP_005820012.1">
    <property type="nucleotide sequence ID" value="XM_005819955.1"/>
</dbReference>
<dbReference type="AlphaFoldDB" id="L1IA97"/>
<evidence type="ECO:0000313" key="2">
    <source>
        <dbReference type="EMBL" id="EKX33032.1"/>
    </source>
</evidence>
<reference evidence="4" key="2">
    <citation type="submission" date="2012-11" db="EMBL/GenBank/DDBJ databases">
        <authorList>
            <person name="Kuo A."/>
            <person name="Curtis B.A."/>
            <person name="Tanifuji G."/>
            <person name="Burki F."/>
            <person name="Gruber A."/>
            <person name="Irimia M."/>
            <person name="Maruyama S."/>
            <person name="Arias M.C."/>
            <person name="Ball S.G."/>
            <person name="Gile G.H."/>
            <person name="Hirakawa Y."/>
            <person name="Hopkins J.F."/>
            <person name="Rensing S.A."/>
            <person name="Schmutz J."/>
            <person name="Symeonidi A."/>
            <person name="Elias M."/>
            <person name="Eveleigh R.J."/>
            <person name="Herman E.K."/>
            <person name="Klute M.J."/>
            <person name="Nakayama T."/>
            <person name="Obornik M."/>
            <person name="Reyes-Prieto A."/>
            <person name="Armbrust E.V."/>
            <person name="Aves S.J."/>
            <person name="Beiko R.G."/>
            <person name="Coutinho P."/>
            <person name="Dacks J.B."/>
            <person name="Durnford D.G."/>
            <person name="Fast N.M."/>
            <person name="Green B.R."/>
            <person name="Grisdale C."/>
            <person name="Hempe F."/>
            <person name="Henrissat B."/>
            <person name="Hoppner M.P."/>
            <person name="Ishida K.-I."/>
            <person name="Kim E."/>
            <person name="Koreny L."/>
            <person name="Kroth P.G."/>
            <person name="Liu Y."/>
            <person name="Malik S.-B."/>
            <person name="Maier U.G."/>
            <person name="McRose D."/>
            <person name="Mock T."/>
            <person name="Neilson J.A."/>
            <person name="Onodera N.T."/>
            <person name="Poole A.M."/>
            <person name="Pritham E.J."/>
            <person name="Richards T.A."/>
            <person name="Rocap G."/>
            <person name="Roy S.W."/>
            <person name="Sarai C."/>
            <person name="Schaack S."/>
            <person name="Shirato S."/>
            <person name="Slamovits C.H."/>
            <person name="Spencer D.F."/>
            <person name="Suzuki S."/>
            <person name="Worden A.Z."/>
            <person name="Zauner S."/>
            <person name="Barry K."/>
            <person name="Bell C."/>
            <person name="Bharti A.K."/>
            <person name="Crow J.A."/>
            <person name="Grimwood J."/>
            <person name="Kramer R."/>
            <person name="Lindquist E."/>
            <person name="Lucas S."/>
            <person name="Salamov A."/>
            <person name="McFadden G.I."/>
            <person name="Lane C.E."/>
            <person name="Keeling P.J."/>
            <person name="Gray M.W."/>
            <person name="Grigoriev I.V."/>
            <person name="Archibald J.M."/>
        </authorList>
    </citation>
    <scope>NUCLEOTIDE SEQUENCE</scope>
    <source>
        <strain evidence="4">CCMP2712</strain>
    </source>
</reference>
<feature type="compositionally biased region" description="Polar residues" evidence="1">
    <location>
        <begin position="17"/>
        <end position="30"/>
    </location>
</feature>
<dbReference type="EnsemblProtists" id="EKX33032">
    <property type="protein sequence ID" value="EKX33032"/>
    <property type="gene ID" value="GUITHDRAFT_120769"/>
</dbReference>
<dbReference type="PaxDb" id="55529-EKX33032"/>
<feature type="region of interest" description="Disordered" evidence="1">
    <location>
        <begin position="1"/>
        <end position="34"/>
    </location>
</feature>
<evidence type="ECO:0000313" key="3">
    <source>
        <dbReference type="EnsemblProtists" id="EKX33032"/>
    </source>
</evidence>
<dbReference type="EMBL" id="JH993159">
    <property type="protein sequence ID" value="EKX33032.1"/>
    <property type="molecule type" value="Genomic_DNA"/>
</dbReference>
<evidence type="ECO:0008006" key="5">
    <source>
        <dbReference type="Google" id="ProtNLM"/>
    </source>
</evidence>
<gene>
    <name evidence="2" type="ORF">GUITHDRAFT_120769</name>
</gene>
<evidence type="ECO:0000313" key="4">
    <source>
        <dbReference type="Proteomes" id="UP000011087"/>
    </source>
</evidence>
<dbReference type="KEGG" id="gtt:GUITHDRAFT_120769"/>
<feature type="region of interest" description="Disordered" evidence="1">
    <location>
        <begin position="208"/>
        <end position="289"/>
    </location>
</feature>
<feature type="compositionally biased region" description="Low complexity" evidence="1">
    <location>
        <begin position="208"/>
        <end position="234"/>
    </location>
</feature>
<reference evidence="3" key="3">
    <citation type="submission" date="2015-06" db="UniProtKB">
        <authorList>
            <consortium name="EnsemblProtists"/>
        </authorList>
    </citation>
    <scope>IDENTIFICATION</scope>
</reference>
<accession>L1IA97</accession>
<name>L1IA97_GUITC</name>
<feature type="compositionally biased region" description="Low complexity" evidence="1">
    <location>
        <begin position="249"/>
        <end position="260"/>
    </location>
</feature>
<organism evidence="2">
    <name type="scientific">Guillardia theta (strain CCMP2712)</name>
    <name type="common">Cryptophyte</name>
    <dbReference type="NCBI Taxonomy" id="905079"/>
    <lineage>
        <taxon>Eukaryota</taxon>
        <taxon>Cryptophyceae</taxon>
        <taxon>Pyrenomonadales</taxon>
        <taxon>Geminigeraceae</taxon>
        <taxon>Guillardia</taxon>
    </lineage>
</organism>
<sequence length="289" mass="31354">MQKTTMQGGQLPPNPQAAGQQIMRTSSTDKTGAPVPINTFNQLVWKGNFITLKEGNQETFCSAYGYVALHPNAPPEAKDRVQSMFPPLTSGDSPPMEIKKFEDASKLPDWQGLCLCFTEQPGPDGAPNDKFRKLHLSLTKHNKFAYVIANTQGAPRIFALTPDGNPKNANSTDWKLFGIIVQVHFLASSALRSLMLFSTIRGVKLSLQQPGQPQTHQQPPQGQQAMAQAQRQYPGGAAGNPGVMPAHMQGRQPVQQGRPGSVPMAPGVAQHQPYMNMPGRGGAQRPKGR</sequence>
<keyword evidence="4" id="KW-1185">Reference proteome</keyword>
<proteinExistence type="predicted"/>
<dbReference type="GeneID" id="17289777"/>